<evidence type="ECO:0000313" key="5">
    <source>
        <dbReference type="Proteomes" id="UP000028680"/>
    </source>
</evidence>
<dbReference type="PROSITE" id="PS50088">
    <property type="entry name" value="ANK_REPEAT"/>
    <property type="match status" value="1"/>
</dbReference>
<dbReference type="PROSITE" id="PS50297">
    <property type="entry name" value="ANK_REP_REGION"/>
    <property type="match status" value="1"/>
</dbReference>
<feature type="repeat" description="ANK" evidence="1">
    <location>
        <begin position="367"/>
        <end position="399"/>
    </location>
</feature>
<dbReference type="AlphaFoldDB" id="A0AAN0RLC3"/>
<evidence type="ECO:0000256" key="1">
    <source>
        <dbReference type="PROSITE-ProRule" id="PRU00023"/>
    </source>
</evidence>
<dbReference type="EMBL" id="CP003984">
    <property type="protein sequence ID" value="AII88129.1"/>
    <property type="molecule type" value="Genomic_DNA"/>
</dbReference>
<sequence>MDSEGFSAVDRAEFAKAASRNREYEKKLQQKKIDKEWEESRVKREAQALDRAERAFGQKTSVLLGRIEDARNKPLEFLSTMVVIPLFMTWWLFILVPGFFLMMLGDPFKIASTLIGVGERFDKLEPKETEEVKKWRRELEKIYKLRDQFSQKDKEAFYDRASNSQRTLNTKSINSNTNFNSLDVTKENADISDSYNEANTDPFLKNYQANEKERLERLAKIKAYDPSLIVSRSDTISGKSHEFRPTQKVISLKRETPSIKHFLQIFREYKNEKRQTNPPLAKPAKRPVSDKEAYNKKSKSDIFLENYQKQEKIRLEKFAKSKANGTYIKQIDISPDSLIDSKQNVKKSNWKNFESQIKSLNEPRDKDGQTALHHAAISGDSVTILNLIDAGAHKTPKDKHGKTPWDYAKKIKSCWEVPHITF</sequence>
<dbReference type="Gene3D" id="1.25.40.20">
    <property type="entry name" value="Ankyrin repeat-containing domain"/>
    <property type="match status" value="1"/>
</dbReference>
<keyword evidence="5" id="KW-1185">Reference proteome</keyword>
<protein>
    <recommendedName>
        <fullName evidence="6">Ankyrin repeat domain-containing protein</fullName>
    </recommendedName>
</protein>
<accession>A0AAN0RLC3</accession>
<dbReference type="SUPFAM" id="SSF48403">
    <property type="entry name" value="Ankyrin repeat"/>
    <property type="match status" value="1"/>
</dbReference>
<keyword evidence="3" id="KW-1133">Transmembrane helix</keyword>
<dbReference type="InterPro" id="IPR002110">
    <property type="entry name" value="Ankyrin_rpt"/>
</dbReference>
<organism evidence="4 5">
    <name type="scientific">Planktomarina temperata RCA23</name>
    <dbReference type="NCBI Taxonomy" id="666509"/>
    <lineage>
        <taxon>Bacteria</taxon>
        <taxon>Pseudomonadati</taxon>
        <taxon>Pseudomonadota</taxon>
        <taxon>Alphaproteobacteria</taxon>
        <taxon>Rhodobacterales</taxon>
        <taxon>Paracoccaceae</taxon>
        <taxon>Planktomarina</taxon>
    </lineage>
</organism>
<dbReference type="Proteomes" id="UP000028680">
    <property type="component" value="Chromosome"/>
</dbReference>
<dbReference type="InterPro" id="IPR036770">
    <property type="entry name" value="Ankyrin_rpt-contain_sf"/>
</dbReference>
<keyword evidence="1" id="KW-0040">ANK repeat</keyword>
<feature type="region of interest" description="Disordered" evidence="2">
    <location>
        <begin position="273"/>
        <end position="294"/>
    </location>
</feature>
<evidence type="ECO:0000313" key="4">
    <source>
        <dbReference type="EMBL" id="AII88129.1"/>
    </source>
</evidence>
<keyword evidence="3" id="KW-0812">Transmembrane</keyword>
<evidence type="ECO:0000256" key="2">
    <source>
        <dbReference type="SAM" id="MobiDB-lite"/>
    </source>
</evidence>
<proteinExistence type="predicted"/>
<feature type="transmembrane region" description="Helical" evidence="3">
    <location>
        <begin position="82"/>
        <end position="104"/>
    </location>
</feature>
<reference evidence="4 5" key="1">
    <citation type="journal article" date="2014" name="ISME J.">
        <title>Adaptation of an abundant Roseobacter RCA organism to pelagic systems revealed by genomic and transcriptomic analyses.</title>
        <authorList>
            <person name="Voget S."/>
            <person name="Wemheuer B."/>
            <person name="Brinkhoff T."/>
            <person name="Vollmers J."/>
            <person name="Dietrich S."/>
            <person name="Giebel H.A."/>
            <person name="Beardsley C."/>
            <person name="Sardemann C."/>
            <person name="Bakenhus I."/>
            <person name="Billerbeck S."/>
            <person name="Daniel R."/>
            <person name="Simon M."/>
        </authorList>
    </citation>
    <scope>NUCLEOTIDE SEQUENCE [LARGE SCALE GENOMIC DNA]</scope>
    <source>
        <strain evidence="4 5">RCA23</strain>
    </source>
</reference>
<evidence type="ECO:0008006" key="6">
    <source>
        <dbReference type="Google" id="ProtNLM"/>
    </source>
</evidence>
<evidence type="ECO:0000256" key="3">
    <source>
        <dbReference type="SAM" id="Phobius"/>
    </source>
</evidence>
<gene>
    <name evidence="4" type="ORF">RCA23_c26120</name>
</gene>
<dbReference type="KEGG" id="ptp:RCA23_c26120"/>
<name>A0AAN0RLC3_9RHOB</name>
<keyword evidence="3" id="KW-0472">Membrane</keyword>